<keyword evidence="6" id="KW-1185">Reference proteome</keyword>
<organism evidence="5 6">
    <name type="scientific">Tribonema minus</name>
    <dbReference type="NCBI Taxonomy" id="303371"/>
    <lineage>
        <taxon>Eukaryota</taxon>
        <taxon>Sar</taxon>
        <taxon>Stramenopiles</taxon>
        <taxon>Ochrophyta</taxon>
        <taxon>PX clade</taxon>
        <taxon>Xanthophyceae</taxon>
        <taxon>Tribonematales</taxon>
        <taxon>Tribonemataceae</taxon>
        <taxon>Tribonema</taxon>
    </lineage>
</organism>
<keyword evidence="4" id="KW-0547">Nucleotide-binding</keyword>
<dbReference type="Pfam" id="PF01150">
    <property type="entry name" value="GDA1_CD39"/>
    <property type="match status" value="2"/>
</dbReference>
<dbReference type="GO" id="GO:0017110">
    <property type="term" value="F:nucleoside diphosphate phosphatase activity"/>
    <property type="evidence" value="ECO:0007669"/>
    <property type="project" value="TreeGrafter"/>
</dbReference>
<dbReference type="AlphaFoldDB" id="A0A835ZFV4"/>
<evidence type="ECO:0000256" key="1">
    <source>
        <dbReference type="ARBA" id="ARBA00009283"/>
    </source>
</evidence>
<keyword evidence="4" id="KW-0067">ATP-binding</keyword>
<accession>A0A835ZFV4</accession>
<protein>
    <submittedName>
        <fullName evidence="5">Nucleoside phosphatase family-domain-containing protein</fullName>
    </submittedName>
</protein>
<sequence>MIIDAGSGGSRMHVYTWSPRLFDTLPPPISFPESSNAWTGRFSPGISSYADHPEDIGEHLGPLIDFAIDILADKKGDFWKFPIFLKATGGMRQLPFAQRDAIMTAIRQYLYGDDCPFYFEFEYARVISGEEESIYAWAAINFLRGHLLLDSGGAGTANSNVTVGALDMGGASTQIAFFRQDQDIMSNLFKLQRHLAQQPPATVRLRAASGELAYVPAHPMDEVTRLRYARSSSSGTADAAAVAGASPGASSIARQAPGAARRLARRARGHGGGAAGELDAVFAERGAAAEGGALGSAPALEMAITPVVTDACLPAGAALAFTAADGVEYNITATQGGSGFDACHAQVLPLLHKALNTWCNYAHSQQCSIAGVYQPAIPLDDSRQFYAFSGYYRAWTLMQLPEGIALGAFLDQTRVLCSLDQSALEARNRLAGKPLKGDEIAATCFLATYCITLLIEGYGFSLNTTVHFVKNYNGYKVGWALGSMLYEINALPWKYTGPGSPDYVANVEQEAECRGVLMLALMLAELQALQRPPLWQRQSLHNCCCSSVVVLLQRRRQ</sequence>
<keyword evidence="2" id="KW-0378">Hydrolase</keyword>
<comment type="caution">
    <text evidence="5">The sequence shown here is derived from an EMBL/GenBank/DDBJ whole genome shotgun (WGS) entry which is preliminary data.</text>
</comment>
<gene>
    <name evidence="5" type="ORF">JKP88DRAFT_291648</name>
</gene>
<evidence type="ECO:0000313" key="6">
    <source>
        <dbReference type="Proteomes" id="UP000664859"/>
    </source>
</evidence>
<dbReference type="CDD" id="cd24003">
    <property type="entry name" value="ASKHA_NBD_GDA1_CD39_NTPase"/>
    <property type="match status" value="1"/>
</dbReference>
<dbReference type="InterPro" id="IPR000407">
    <property type="entry name" value="GDA1_CD39_NTPase"/>
</dbReference>
<dbReference type="Gene3D" id="3.30.420.40">
    <property type="match status" value="1"/>
</dbReference>
<evidence type="ECO:0000256" key="2">
    <source>
        <dbReference type="ARBA" id="ARBA00022801"/>
    </source>
</evidence>
<feature type="binding site" evidence="4">
    <location>
        <begin position="170"/>
        <end position="174"/>
    </location>
    <ligand>
        <name>ATP</name>
        <dbReference type="ChEBI" id="CHEBI:30616"/>
    </ligand>
</feature>
<name>A0A835ZFV4_9STRA</name>
<dbReference type="PANTHER" id="PTHR11782:SF83">
    <property type="entry name" value="GUANOSINE-DIPHOSPHATASE"/>
    <property type="match status" value="1"/>
</dbReference>
<proteinExistence type="inferred from homology"/>
<evidence type="ECO:0000256" key="4">
    <source>
        <dbReference type="PIRSR" id="PIRSR600407-2"/>
    </source>
</evidence>
<evidence type="ECO:0000256" key="3">
    <source>
        <dbReference type="PIRSR" id="PIRSR600407-1"/>
    </source>
</evidence>
<dbReference type="GO" id="GO:0005524">
    <property type="term" value="F:ATP binding"/>
    <property type="evidence" value="ECO:0007669"/>
    <property type="project" value="UniProtKB-KW"/>
</dbReference>
<dbReference type="GO" id="GO:0016020">
    <property type="term" value="C:membrane"/>
    <property type="evidence" value="ECO:0007669"/>
    <property type="project" value="TreeGrafter"/>
</dbReference>
<dbReference type="EMBL" id="JAFCMP010000001">
    <property type="protein sequence ID" value="KAG5193011.1"/>
    <property type="molecule type" value="Genomic_DNA"/>
</dbReference>
<comment type="similarity">
    <text evidence="1">Belongs to the GDA1/CD39 NTPase family.</text>
</comment>
<evidence type="ECO:0000313" key="5">
    <source>
        <dbReference type="EMBL" id="KAG5193011.1"/>
    </source>
</evidence>
<dbReference type="OrthoDB" id="6372431at2759"/>
<dbReference type="GO" id="GO:0009134">
    <property type="term" value="P:nucleoside diphosphate catabolic process"/>
    <property type="evidence" value="ECO:0007669"/>
    <property type="project" value="TreeGrafter"/>
</dbReference>
<feature type="active site" description="Proton acceptor" evidence="3">
    <location>
        <position position="132"/>
    </location>
</feature>
<reference evidence="5" key="1">
    <citation type="submission" date="2021-02" db="EMBL/GenBank/DDBJ databases">
        <title>First Annotated Genome of the Yellow-green Alga Tribonema minus.</title>
        <authorList>
            <person name="Mahan K.M."/>
        </authorList>
    </citation>
    <scope>NUCLEOTIDE SEQUENCE</scope>
    <source>
        <strain evidence="5">UTEX B ZZ1240</strain>
    </source>
</reference>
<dbReference type="Proteomes" id="UP000664859">
    <property type="component" value="Unassembled WGS sequence"/>
</dbReference>
<dbReference type="Gene3D" id="3.30.420.150">
    <property type="entry name" value="Exopolyphosphatase. Domain 2"/>
    <property type="match status" value="2"/>
</dbReference>
<dbReference type="PANTHER" id="PTHR11782">
    <property type="entry name" value="ADENOSINE/GUANOSINE DIPHOSPHATASE"/>
    <property type="match status" value="1"/>
</dbReference>